<name>A0A0M3IAH8_ASCLU</name>
<evidence type="ECO:0000313" key="3">
    <source>
        <dbReference type="WBParaSite" id="ALUE_0001458301-mRNA-1"/>
    </source>
</evidence>
<dbReference type="Proteomes" id="UP000036681">
    <property type="component" value="Unplaced"/>
</dbReference>
<feature type="compositionally biased region" description="Polar residues" evidence="1">
    <location>
        <begin position="91"/>
        <end position="113"/>
    </location>
</feature>
<feature type="region of interest" description="Disordered" evidence="1">
    <location>
        <begin position="1"/>
        <end position="174"/>
    </location>
</feature>
<evidence type="ECO:0000256" key="1">
    <source>
        <dbReference type="SAM" id="MobiDB-lite"/>
    </source>
</evidence>
<sequence>RDQVSCHSVQRSEVTAGECDNYPVDGDQEVPPIAASEETSQLGIESSHVEGDADVDHELCVEKTQGGVASETSSEGESQKERNPFDENANHPDTVNGEQSQQILGNKTNGNITDKSDDEKVQRNEQPSSPLQKPSSKFFEGSDGDSQDVRGGEDETEVATLMHQTTEAEHQTSV</sequence>
<dbReference type="WBParaSite" id="ALUE_0001458301-mRNA-1">
    <property type="protein sequence ID" value="ALUE_0001458301-mRNA-1"/>
    <property type="gene ID" value="ALUE_0001458301"/>
</dbReference>
<evidence type="ECO:0000313" key="2">
    <source>
        <dbReference type="Proteomes" id="UP000036681"/>
    </source>
</evidence>
<dbReference type="AlphaFoldDB" id="A0A0M3IAH8"/>
<feature type="compositionally biased region" description="Basic and acidic residues" evidence="1">
    <location>
        <begin position="77"/>
        <end position="90"/>
    </location>
</feature>
<protein>
    <submittedName>
        <fullName evidence="3">Sperm autoantigenic protein 17</fullName>
    </submittedName>
</protein>
<reference evidence="3" key="1">
    <citation type="submission" date="2017-02" db="UniProtKB">
        <authorList>
            <consortium name="WormBaseParasite"/>
        </authorList>
    </citation>
    <scope>IDENTIFICATION</scope>
</reference>
<proteinExistence type="predicted"/>
<feature type="compositionally biased region" description="Polar residues" evidence="1">
    <location>
        <begin position="1"/>
        <end position="13"/>
    </location>
</feature>
<feature type="compositionally biased region" description="Basic and acidic residues" evidence="1">
    <location>
        <begin position="114"/>
        <end position="123"/>
    </location>
</feature>
<feature type="compositionally biased region" description="Low complexity" evidence="1">
    <location>
        <begin position="126"/>
        <end position="137"/>
    </location>
</feature>
<feature type="compositionally biased region" description="Basic and acidic residues" evidence="1">
    <location>
        <begin position="47"/>
        <end position="61"/>
    </location>
</feature>
<keyword evidence="2" id="KW-1185">Reference proteome</keyword>
<organism evidence="2 3">
    <name type="scientific">Ascaris lumbricoides</name>
    <name type="common">Giant roundworm</name>
    <dbReference type="NCBI Taxonomy" id="6252"/>
    <lineage>
        <taxon>Eukaryota</taxon>
        <taxon>Metazoa</taxon>
        <taxon>Ecdysozoa</taxon>
        <taxon>Nematoda</taxon>
        <taxon>Chromadorea</taxon>
        <taxon>Rhabditida</taxon>
        <taxon>Spirurina</taxon>
        <taxon>Ascaridomorpha</taxon>
        <taxon>Ascaridoidea</taxon>
        <taxon>Ascarididae</taxon>
        <taxon>Ascaris</taxon>
    </lineage>
</organism>
<accession>A0A0M3IAH8</accession>